<sequence>MSMQVKQQGFTLIELIVVITILGILAAFALPRFVDLQRDARIATLNGLAGSLKSASAMVHAKALAKGQTAGTLDIGDGQSVRLSNGYATTATIGNALQDLTGFSLRNGKFTLTGAPTPAECYVQYTAATSSTAPATVGTPVTNGC</sequence>
<keyword evidence="1" id="KW-1133">Transmembrane helix</keyword>
<dbReference type="Proteomes" id="UP001446205">
    <property type="component" value="Unassembled WGS sequence"/>
</dbReference>
<comment type="caution">
    <text evidence="2">The sequence shown here is derived from an EMBL/GenBank/DDBJ whole genome shotgun (WGS) entry which is preliminary data.</text>
</comment>
<feature type="transmembrane region" description="Helical" evidence="1">
    <location>
        <begin position="12"/>
        <end position="34"/>
    </location>
</feature>
<dbReference type="PROSITE" id="PS00409">
    <property type="entry name" value="PROKAR_NTER_METHYL"/>
    <property type="match status" value="1"/>
</dbReference>
<dbReference type="InterPro" id="IPR012902">
    <property type="entry name" value="N_methyl_site"/>
</dbReference>
<keyword evidence="1" id="KW-0812">Transmembrane</keyword>
<proteinExistence type="predicted"/>
<dbReference type="EMBL" id="JBBPCO010000003">
    <property type="protein sequence ID" value="MEK8089031.1"/>
    <property type="molecule type" value="Genomic_DNA"/>
</dbReference>
<evidence type="ECO:0000313" key="2">
    <source>
        <dbReference type="EMBL" id="MEK8089031.1"/>
    </source>
</evidence>
<dbReference type="PANTHER" id="PTHR30093">
    <property type="entry name" value="GENERAL SECRETION PATHWAY PROTEIN G"/>
    <property type="match status" value="1"/>
</dbReference>
<keyword evidence="3" id="KW-1185">Reference proteome</keyword>
<dbReference type="PANTHER" id="PTHR30093:SF7">
    <property type="entry name" value="MSHA MAJOR PILIN SUBUNIT MSHA"/>
    <property type="match status" value="1"/>
</dbReference>
<gene>
    <name evidence="2" type="ORF">WOB96_04570</name>
</gene>
<accession>A0ABU9D644</accession>
<dbReference type="InterPro" id="IPR045584">
    <property type="entry name" value="Pilin-like"/>
</dbReference>
<dbReference type="NCBIfam" id="TIGR02532">
    <property type="entry name" value="IV_pilin_GFxxxE"/>
    <property type="match status" value="1"/>
</dbReference>
<keyword evidence="1" id="KW-0472">Membrane</keyword>
<protein>
    <submittedName>
        <fullName evidence="2">Type II secretion system protein</fullName>
    </submittedName>
</protein>
<organism evidence="2 3">
    <name type="scientific">Thermithiobacillus plumbiphilus</name>
    <dbReference type="NCBI Taxonomy" id="1729899"/>
    <lineage>
        <taxon>Bacteria</taxon>
        <taxon>Pseudomonadati</taxon>
        <taxon>Pseudomonadota</taxon>
        <taxon>Acidithiobacillia</taxon>
        <taxon>Acidithiobacillales</taxon>
        <taxon>Thermithiobacillaceae</taxon>
        <taxon>Thermithiobacillus</taxon>
    </lineage>
</organism>
<dbReference type="Pfam" id="PF07963">
    <property type="entry name" value="N_methyl"/>
    <property type="match status" value="1"/>
</dbReference>
<name>A0ABU9D644_9PROT</name>
<evidence type="ECO:0000256" key="1">
    <source>
        <dbReference type="SAM" id="Phobius"/>
    </source>
</evidence>
<evidence type="ECO:0000313" key="3">
    <source>
        <dbReference type="Proteomes" id="UP001446205"/>
    </source>
</evidence>
<dbReference type="Gene3D" id="3.30.700.10">
    <property type="entry name" value="Glycoprotein, Type 4 Pilin"/>
    <property type="match status" value="1"/>
</dbReference>
<reference evidence="2 3" key="1">
    <citation type="submission" date="2024-04" db="EMBL/GenBank/DDBJ databases">
        <authorList>
            <person name="Abashina T."/>
            <person name="Shaikin A."/>
        </authorList>
    </citation>
    <scope>NUCLEOTIDE SEQUENCE [LARGE SCALE GENOMIC DNA]</scope>
    <source>
        <strain evidence="2 3">AAFK</strain>
    </source>
</reference>
<dbReference type="RefSeq" id="WP_341370097.1">
    <property type="nucleotide sequence ID" value="NZ_JBBPCO010000003.1"/>
</dbReference>
<dbReference type="SUPFAM" id="SSF54523">
    <property type="entry name" value="Pili subunits"/>
    <property type="match status" value="1"/>
</dbReference>